<organism evidence="2 3">
    <name type="scientific">Kocuria sediminis</name>
    <dbReference type="NCBI Taxonomy" id="1038857"/>
    <lineage>
        <taxon>Bacteria</taxon>
        <taxon>Bacillati</taxon>
        <taxon>Actinomycetota</taxon>
        <taxon>Actinomycetes</taxon>
        <taxon>Micrococcales</taxon>
        <taxon>Micrococcaceae</taxon>
        <taxon>Kocuria</taxon>
    </lineage>
</organism>
<feature type="transmembrane region" description="Helical" evidence="1">
    <location>
        <begin position="6"/>
        <end position="25"/>
    </location>
</feature>
<keyword evidence="1" id="KW-0472">Membrane</keyword>
<evidence type="ECO:0000313" key="3">
    <source>
        <dbReference type="Proteomes" id="UP000436989"/>
    </source>
</evidence>
<reference evidence="2 3" key="1">
    <citation type="submission" date="2019-12" db="EMBL/GenBank/DDBJ databases">
        <authorList>
            <person name="Shi Y."/>
        </authorList>
    </citation>
    <scope>NUCLEOTIDE SEQUENCE [LARGE SCALE GENOMIC DNA]</scope>
    <source>
        <strain evidence="2 3">JCM 17929</strain>
    </source>
</reference>
<accession>A0A6N8GKN0</accession>
<gene>
    <name evidence="2" type="ORF">GMA12_10970</name>
</gene>
<keyword evidence="3" id="KW-1185">Reference proteome</keyword>
<dbReference type="AlphaFoldDB" id="A0A6N8GKN0"/>
<name>A0A6N8GKN0_9MICC</name>
<dbReference type="RefSeq" id="WP_156269547.1">
    <property type="nucleotide sequence ID" value="NZ_WOGU01000008.1"/>
</dbReference>
<dbReference type="EMBL" id="WOGU01000008">
    <property type="protein sequence ID" value="MUN63661.1"/>
    <property type="molecule type" value="Genomic_DNA"/>
</dbReference>
<dbReference type="Proteomes" id="UP000436989">
    <property type="component" value="Unassembled WGS sequence"/>
</dbReference>
<keyword evidence="1" id="KW-0812">Transmembrane</keyword>
<evidence type="ECO:0000313" key="2">
    <source>
        <dbReference type="EMBL" id="MUN63661.1"/>
    </source>
</evidence>
<protein>
    <submittedName>
        <fullName evidence="2">Uncharacterized protein</fullName>
    </submittedName>
</protein>
<comment type="caution">
    <text evidence="2">The sequence shown here is derived from an EMBL/GenBank/DDBJ whole genome shotgun (WGS) entry which is preliminary data.</text>
</comment>
<proteinExistence type="predicted"/>
<evidence type="ECO:0000256" key="1">
    <source>
        <dbReference type="SAM" id="Phobius"/>
    </source>
</evidence>
<keyword evidence="1" id="KW-1133">Transmembrane helix</keyword>
<sequence length="48" mass="5004">MVLAVGYPHVFVIGPVVGTTAVLAGRMEFAHARAMDARRGMPPSTAHG</sequence>